<evidence type="ECO:0000313" key="1">
    <source>
        <dbReference type="EMBL" id="XDO95799.1"/>
    </source>
</evidence>
<proteinExistence type="predicted"/>
<dbReference type="EMBL" id="CP158375">
    <property type="protein sequence ID" value="XDO95799.1"/>
    <property type="molecule type" value="Genomic_DNA"/>
</dbReference>
<reference evidence="1" key="1">
    <citation type="submission" date="2024-06" db="EMBL/GenBank/DDBJ databases">
        <title>Caulobacter inopinatus, sp. nov.</title>
        <authorList>
            <person name="Donachie S.P."/>
        </authorList>
    </citation>
    <scope>NUCLEOTIDE SEQUENCE</scope>
    <source>
        <strain evidence="1">73W</strain>
    </source>
</reference>
<organism evidence="1">
    <name type="scientific">Caulobacter sp. 73W</name>
    <dbReference type="NCBI Taxonomy" id="3161137"/>
    <lineage>
        <taxon>Bacteria</taxon>
        <taxon>Pseudomonadati</taxon>
        <taxon>Pseudomonadota</taxon>
        <taxon>Alphaproteobacteria</taxon>
        <taxon>Caulobacterales</taxon>
        <taxon>Caulobacteraceae</taxon>
        <taxon>Caulobacter</taxon>
    </lineage>
</organism>
<gene>
    <name evidence="1" type="ORF">ABOZ73_13455</name>
</gene>
<dbReference type="RefSeq" id="WP_369058641.1">
    <property type="nucleotide sequence ID" value="NZ_CP158375.1"/>
</dbReference>
<name>A0AB39KQ73_9CAUL</name>
<sequence length="95" mass="10116">MSASLAVVTDIAPRSTAAETISQRVMRLQAEARAVAREHLSALENAMTQVAKISEEIADGGEAYPVGARELAKRLADETGVRVQALDAILARNSR</sequence>
<protein>
    <submittedName>
        <fullName evidence="1">Uncharacterized protein</fullName>
    </submittedName>
</protein>
<dbReference type="AlphaFoldDB" id="A0AB39KQ73"/>
<accession>A0AB39KQ73</accession>